<evidence type="ECO:0000256" key="1">
    <source>
        <dbReference type="ARBA" id="ARBA00006336"/>
    </source>
</evidence>
<comment type="caution">
    <text evidence="4">The sequence shown here is derived from an EMBL/GenBank/DDBJ whole genome shotgun (WGS) entry which is preliminary data.</text>
</comment>
<dbReference type="OrthoDB" id="257098at2"/>
<dbReference type="Pfam" id="PF00857">
    <property type="entry name" value="Isochorismatase"/>
    <property type="match status" value="1"/>
</dbReference>
<reference evidence="4 5" key="1">
    <citation type="journal article" date="2012" name="BMC Genomics">
        <title>Comparative genomic analysis of the genus Staphylococcus including Staphylococcus aureus and its newly described sister species Staphylococcus simiae.</title>
        <authorList>
            <person name="Suzuki H."/>
            <person name="Lefebure T."/>
            <person name="Pavinski Bitar P."/>
            <person name="Stanhope M.J."/>
        </authorList>
    </citation>
    <scope>NUCLEOTIDE SEQUENCE [LARGE SCALE GENOMIC DNA]</scope>
    <source>
        <strain evidence="4 5">CCM 7213</strain>
    </source>
</reference>
<dbReference type="GO" id="GO:0016787">
    <property type="term" value="F:hydrolase activity"/>
    <property type="evidence" value="ECO:0007669"/>
    <property type="project" value="UniProtKB-KW"/>
</dbReference>
<dbReference type="InterPro" id="IPR050272">
    <property type="entry name" value="Isochorismatase-like_hydrls"/>
</dbReference>
<organism evidence="4 5">
    <name type="scientific">Staphylococcus simiae CCM 7213 = CCUG 51256</name>
    <dbReference type="NCBI Taxonomy" id="911238"/>
    <lineage>
        <taxon>Bacteria</taxon>
        <taxon>Bacillati</taxon>
        <taxon>Bacillota</taxon>
        <taxon>Bacilli</taxon>
        <taxon>Bacillales</taxon>
        <taxon>Staphylococcaceae</taxon>
        <taxon>Staphylococcus</taxon>
    </lineage>
</organism>
<dbReference type="RefSeq" id="WP_002464547.1">
    <property type="nucleotide sequence ID" value="NZ_AEUN01000469.1"/>
</dbReference>
<dbReference type="InterPro" id="IPR036380">
    <property type="entry name" value="Isochorismatase-like_sf"/>
</dbReference>
<dbReference type="SUPFAM" id="SSF52499">
    <property type="entry name" value="Isochorismatase-like hydrolases"/>
    <property type="match status" value="1"/>
</dbReference>
<keyword evidence="2" id="KW-0378">Hydrolase</keyword>
<dbReference type="PANTHER" id="PTHR43540:SF7">
    <property type="entry name" value="ISOCHORISMATASE FAMILY PROTEIN YECD"/>
    <property type="match status" value="1"/>
</dbReference>
<accession>G5JK43</accession>
<sequence length="186" mass="20668">MSQKNALLVMDMQEGIARSMPRINNVIKANQRAIVAARNNDIPVFFIRLVLDKQFMDVSPNNKVFSNFKAQGYGMTEQDQSTTILEELAPLDSEPQIAKRRFSAFAGSELEVLLRANQIDHLILTGVSTSGVVLSTALAAVDKDYIVTVLEDAVGDRSDDKHDFIIEQILSRSCHIESVESWKGTL</sequence>
<gene>
    <name evidence="4" type="ORF">SS7213T_09272</name>
</gene>
<evidence type="ECO:0000313" key="4">
    <source>
        <dbReference type="EMBL" id="EHJ07448.1"/>
    </source>
</evidence>
<evidence type="ECO:0000259" key="3">
    <source>
        <dbReference type="Pfam" id="PF00857"/>
    </source>
</evidence>
<dbReference type="Proteomes" id="UP000005413">
    <property type="component" value="Unassembled WGS sequence"/>
</dbReference>
<feature type="domain" description="Isochorismatase-like" evidence="3">
    <location>
        <begin position="6"/>
        <end position="176"/>
    </location>
</feature>
<name>G5JK43_9STAP</name>
<dbReference type="EMBL" id="AEUN01000469">
    <property type="protein sequence ID" value="EHJ07448.1"/>
    <property type="molecule type" value="Genomic_DNA"/>
</dbReference>
<dbReference type="PANTHER" id="PTHR43540">
    <property type="entry name" value="PEROXYUREIDOACRYLATE/UREIDOACRYLATE AMIDOHYDROLASE-RELATED"/>
    <property type="match status" value="1"/>
</dbReference>
<comment type="similarity">
    <text evidence="1">Belongs to the isochorismatase family.</text>
</comment>
<dbReference type="Gene3D" id="3.40.50.850">
    <property type="entry name" value="Isochorismatase-like"/>
    <property type="match status" value="1"/>
</dbReference>
<proteinExistence type="inferred from homology"/>
<evidence type="ECO:0000313" key="5">
    <source>
        <dbReference type="Proteomes" id="UP000005413"/>
    </source>
</evidence>
<dbReference type="AlphaFoldDB" id="G5JK43"/>
<evidence type="ECO:0000256" key="2">
    <source>
        <dbReference type="ARBA" id="ARBA00022801"/>
    </source>
</evidence>
<protein>
    <submittedName>
        <fullName evidence="4">Isochorismatase family protein</fullName>
    </submittedName>
</protein>
<dbReference type="CDD" id="cd00431">
    <property type="entry name" value="cysteine_hydrolases"/>
    <property type="match status" value="1"/>
</dbReference>
<dbReference type="PATRIC" id="fig|911238.3.peg.1617"/>
<dbReference type="InterPro" id="IPR000868">
    <property type="entry name" value="Isochorismatase-like_dom"/>
</dbReference>
<keyword evidence="5" id="KW-1185">Reference proteome</keyword>